<organism evidence="7">
    <name type="scientific">Trichodesmium erythraeum (strain IMS101)</name>
    <dbReference type="NCBI Taxonomy" id="203124"/>
    <lineage>
        <taxon>Bacteria</taxon>
        <taxon>Bacillati</taxon>
        <taxon>Cyanobacteriota</taxon>
        <taxon>Cyanophyceae</taxon>
        <taxon>Oscillatoriophycideae</taxon>
        <taxon>Oscillatoriales</taxon>
        <taxon>Microcoleaceae</taxon>
        <taxon>Trichodesmium</taxon>
    </lineage>
</organism>
<dbReference type="Pfam" id="PF07992">
    <property type="entry name" value="Pyr_redox_2"/>
    <property type="match status" value="1"/>
</dbReference>
<accession>Q10XC0</accession>
<evidence type="ECO:0000256" key="2">
    <source>
        <dbReference type="ARBA" id="ARBA00005272"/>
    </source>
</evidence>
<evidence type="ECO:0000259" key="6">
    <source>
        <dbReference type="Pfam" id="PF07992"/>
    </source>
</evidence>
<dbReference type="SUPFAM" id="SSF51905">
    <property type="entry name" value="FAD/NAD(P)-binding domain"/>
    <property type="match status" value="1"/>
</dbReference>
<dbReference type="PANTHER" id="PTHR42913:SF4">
    <property type="entry name" value="ALTERNATIVE NAD(P)H-UBIQUINONE OXIDOREDUCTASE C1, CHLOROPLASTIC_MITOCHONDRIAL"/>
    <property type="match status" value="1"/>
</dbReference>
<dbReference type="InterPro" id="IPR051169">
    <property type="entry name" value="NADH-Q_oxidoreductase"/>
</dbReference>
<evidence type="ECO:0000256" key="5">
    <source>
        <dbReference type="ARBA" id="ARBA00023002"/>
    </source>
</evidence>
<gene>
    <name evidence="7" type="ordered locus">Tery_4096</name>
</gene>
<keyword evidence="4" id="KW-0274">FAD</keyword>
<name>Q10XC0_TRIEI</name>
<dbReference type="Gene3D" id="3.50.50.100">
    <property type="match status" value="1"/>
</dbReference>
<sequence length="405" mass="45503">METGEIPQGEKPSNKITKICILGSGFGGLYTALYLNSFWGFKHKNCEVILIDQHDHLVFTPLLYEVITDELQTWEIAPSFAKLLQNKKILFCQDTIQNIDFKARKVKLLEQGSLAYDYLVITVGVTNGKLPTTAENVLTFRTLADAQILEKKLQTLENSNQELIRVSIVGGGPSGVELAGKIADRLGRRGEIRLIERGKEILKNFTPATRKNAQRALDKRNVLISLETTVDTIEVDKITLWQSNESVIILTDLVLWTAGTQVREWVKNLNCYHNSRGQLICEQTLQLVGYSEVFALGDIAEILYPNGKKLPATAQVAYQQASQAAKNLWAILNNKRPKPFRYLHLGEMITLGVNSAAVSSFGISLHGWLAALVRLSVYLQRLPTFSHGFQVLCNRLKIWLAKRKR</sequence>
<dbReference type="InterPro" id="IPR036188">
    <property type="entry name" value="FAD/NAD-bd_sf"/>
</dbReference>
<dbReference type="KEGG" id="ter:Tery_4096"/>
<comment type="similarity">
    <text evidence="2">Belongs to the NADH dehydrogenase family.</text>
</comment>
<dbReference type="RefSeq" id="WP_011613434.1">
    <property type="nucleotide sequence ID" value="NC_008312.1"/>
</dbReference>
<evidence type="ECO:0000313" key="7">
    <source>
        <dbReference type="EMBL" id="ABG53104.1"/>
    </source>
</evidence>
<keyword evidence="5" id="KW-0560">Oxidoreductase</keyword>
<dbReference type="InterPro" id="IPR023753">
    <property type="entry name" value="FAD/NAD-binding_dom"/>
</dbReference>
<dbReference type="OrthoDB" id="9781621at2"/>
<dbReference type="STRING" id="203124.Tery_4096"/>
<dbReference type="GO" id="GO:0019646">
    <property type="term" value="P:aerobic electron transport chain"/>
    <property type="evidence" value="ECO:0007669"/>
    <property type="project" value="TreeGrafter"/>
</dbReference>
<dbReference type="EMBL" id="CP000393">
    <property type="protein sequence ID" value="ABG53104.1"/>
    <property type="molecule type" value="Genomic_DNA"/>
</dbReference>
<evidence type="ECO:0000256" key="4">
    <source>
        <dbReference type="ARBA" id="ARBA00022827"/>
    </source>
</evidence>
<keyword evidence="3" id="KW-0285">Flavoprotein</keyword>
<protein>
    <submittedName>
        <fullName evidence="7">FAD-dependent pyridine nucleotide-disulphide oxidoreductase</fullName>
    </submittedName>
</protein>
<feature type="domain" description="FAD/NAD(P)-binding" evidence="6">
    <location>
        <begin position="18"/>
        <end position="321"/>
    </location>
</feature>
<dbReference type="AlphaFoldDB" id="Q10XC0"/>
<evidence type="ECO:0000256" key="1">
    <source>
        <dbReference type="ARBA" id="ARBA00001974"/>
    </source>
</evidence>
<dbReference type="eggNOG" id="COG1252">
    <property type="taxonomic scope" value="Bacteria"/>
</dbReference>
<dbReference type="GO" id="GO:0003955">
    <property type="term" value="F:NAD(P)H dehydrogenase (quinone) activity"/>
    <property type="evidence" value="ECO:0007669"/>
    <property type="project" value="TreeGrafter"/>
</dbReference>
<dbReference type="HOGENOM" id="CLU_021377_7_1_3"/>
<dbReference type="PANTHER" id="PTHR42913">
    <property type="entry name" value="APOPTOSIS-INDUCING FACTOR 1"/>
    <property type="match status" value="1"/>
</dbReference>
<evidence type="ECO:0000256" key="3">
    <source>
        <dbReference type="ARBA" id="ARBA00022630"/>
    </source>
</evidence>
<proteinExistence type="inferred from homology"/>
<reference evidence="7" key="1">
    <citation type="submission" date="2006-06" db="EMBL/GenBank/DDBJ databases">
        <title>Complete sequence of Trichodesmium erythraeum IMS101.</title>
        <authorList>
            <consortium name="US DOE Joint Genome Institute"/>
            <person name="Copeland A."/>
            <person name="Lucas S."/>
            <person name="Lapidus A."/>
            <person name="Barry K."/>
            <person name="Detter J.C."/>
            <person name="Glavina del Rio T."/>
            <person name="Hammon N."/>
            <person name="Israni S."/>
            <person name="Dalin E."/>
            <person name="Tice H."/>
            <person name="Pitluck S."/>
            <person name="Kiss H."/>
            <person name="Munk A.C."/>
            <person name="Brettin T."/>
            <person name="Bruce D."/>
            <person name="Han C."/>
            <person name="Tapia R."/>
            <person name="Gilna P."/>
            <person name="Schmutz J."/>
            <person name="Larimer F."/>
            <person name="Land M."/>
            <person name="Hauser L."/>
            <person name="Kyrpides N."/>
            <person name="Kim E."/>
            <person name="Richardson P."/>
        </authorList>
    </citation>
    <scope>NUCLEOTIDE SEQUENCE [LARGE SCALE GENOMIC DNA]</scope>
    <source>
        <strain evidence="7">IMS101</strain>
    </source>
</reference>
<dbReference type="PRINTS" id="PR00368">
    <property type="entry name" value="FADPNR"/>
</dbReference>
<comment type="cofactor">
    <cofactor evidence="1">
        <name>FAD</name>
        <dbReference type="ChEBI" id="CHEBI:57692"/>
    </cofactor>
</comment>